<feature type="signal peptide" evidence="1">
    <location>
        <begin position="1"/>
        <end position="25"/>
    </location>
</feature>
<reference evidence="2" key="1">
    <citation type="submission" date="2020-08" db="EMBL/GenBank/DDBJ databases">
        <title>Multicomponent nature underlies the extraordinary mechanical properties of spider dragline silk.</title>
        <authorList>
            <person name="Kono N."/>
            <person name="Nakamura H."/>
            <person name="Mori M."/>
            <person name="Yoshida Y."/>
            <person name="Ohtoshi R."/>
            <person name="Malay A.D."/>
            <person name="Moran D.A.P."/>
            <person name="Tomita M."/>
            <person name="Numata K."/>
            <person name="Arakawa K."/>
        </authorList>
    </citation>
    <scope>NUCLEOTIDE SEQUENCE</scope>
</reference>
<keyword evidence="1" id="KW-0732">Signal</keyword>
<organism evidence="2 3">
    <name type="scientific">Nephila pilipes</name>
    <name type="common">Giant wood spider</name>
    <name type="synonym">Nephila maculata</name>
    <dbReference type="NCBI Taxonomy" id="299642"/>
    <lineage>
        <taxon>Eukaryota</taxon>
        <taxon>Metazoa</taxon>
        <taxon>Ecdysozoa</taxon>
        <taxon>Arthropoda</taxon>
        <taxon>Chelicerata</taxon>
        <taxon>Arachnida</taxon>
        <taxon>Araneae</taxon>
        <taxon>Araneomorphae</taxon>
        <taxon>Entelegynae</taxon>
        <taxon>Araneoidea</taxon>
        <taxon>Nephilidae</taxon>
        <taxon>Nephila</taxon>
    </lineage>
</organism>
<protein>
    <submittedName>
        <fullName evidence="2">Uncharacterized protein</fullName>
    </submittedName>
</protein>
<keyword evidence="3" id="KW-1185">Reference proteome</keyword>
<dbReference type="Proteomes" id="UP000887013">
    <property type="component" value="Unassembled WGS sequence"/>
</dbReference>
<evidence type="ECO:0000313" key="2">
    <source>
        <dbReference type="EMBL" id="GFU38442.1"/>
    </source>
</evidence>
<feature type="chain" id="PRO_5036457788" evidence="1">
    <location>
        <begin position="26"/>
        <end position="37"/>
    </location>
</feature>
<comment type="caution">
    <text evidence="2">The sequence shown here is derived from an EMBL/GenBank/DDBJ whole genome shotgun (WGS) entry which is preliminary data.</text>
</comment>
<sequence length="37" mass="4390">MDTSLNKFVLPVFLVLLLQTSFSAAERGRNRNPWRRR</sequence>
<evidence type="ECO:0000313" key="3">
    <source>
        <dbReference type="Proteomes" id="UP000887013"/>
    </source>
</evidence>
<accession>A0A8X6QVA0</accession>
<proteinExistence type="predicted"/>
<name>A0A8X6QVA0_NEPPI</name>
<dbReference type="EMBL" id="BMAW01131194">
    <property type="protein sequence ID" value="GFU38442.1"/>
    <property type="molecule type" value="Genomic_DNA"/>
</dbReference>
<gene>
    <name evidence="2" type="ORF">NPIL_122361</name>
</gene>
<evidence type="ECO:0000256" key="1">
    <source>
        <dbReference type="SAM" id="SignalP"/>
    </source>
</evidence>
<feature type="non-terminal residue" evidence="2">
    <location>
        <position position="37"/>
    </location>
</feature>
<dbReference type="AlphaFoldDB" id="A0A8X6QVA0"/>